<evidence type="ECO:0000313" key="4">
    <source>
        <dbReference type="EMBL" id="OXB69366.1"/>
    </source>
</evidence>
<keyword evidence="2" id="KW-0175">Coiled coil</keyword>
<name>A0A226NNF1_CALSU</name>
<dbReference type="PANTHER" id="PTHR13968">
    <property type="entry name" value="HETEROGENEOUS NUCLEAR RIBONUCLEOPROTEIN"/>
    <property type="match status" value="1"/>
</dbReference>
<feature type="compositionally biased region" description="Acidic residues" evidence="3">
    <location>
        <begin position="134"/>
        <end position="165"/>
    </location>
</feature>
<feature type="compositionally biased region" description="Low complexity" evidence="3">
    <location>
        <begin position="52"/>
        <end position="70"/>
    </location>
</feature>
<dbReference type="STRING" id="9009.A0A226NNF1"/>
<feature type="coiled-coil region" evidence="2">
    <location>
        <begin position="76"/>
        <end position="125"/>
    </location>
</feature>
<dbReference type="GO" id="GO:0003723">
    <property type="term" value="F:RNA binding"/>
    <property type="evidence" value="ECO:0007669"/>
    <property type="project" value="UniProtKB-KW"/>
</dbReference>
<feature type="non-terminal residue" evidence="4">
    <location>
        <position position="1"/>
    </location>
</feature>
<keyword evidence="1" id="KW-0694">RNA-binding</keyword>
<dbReference type="EMBL" id="MCFN01000001">
    <property type="protein sequence ID" value="OXB69366.1"/>
    <property type="molecule type" value="Genomic_DNA"/>
</dbReference>
<gene>
    <name evidence="4" type="ORF">ASZ78_004856</name>
</gene>
<organism evidence="4 5">
    <name type="scientific">Callipepla squamata</name>
    <name type="common">Scaled quail</name>
    <dbReference type="NCBI Taxonomy" id="9009"/>
    <lineage>
        <taxon>Eukaryota</taxon>
        <taxon>Metazoa</taxon>
        <taxon>Chordata</taxon>
        <taxon>Craniata</taxon>
        <taxon>Vertebrata</taxon>
        <taxon>Euteleostomi</taxon>
        <taxon>Archelosauria</taxon>
        <taxon>Archosauria</taxon>
        <taxon>Dinosauria</taxon>
        <taxon>Saurischia</taxon>
        <taxon>Theropoda</taxon>
        <taxon>Coelurosauria</taxon>
        <taxon>Aves</taxon>
        <taxon>Neognathae</taxon>
        <taxon>Galloanserae</taxon>
        <taxon>Galliformes</taxon>
        <taxon>Odontophoridae</taxon>
        <taxon>Callipepla</taxon>
    </lineage>
</organism>
<evidence type="ECO:0008006" key="6">
    <source>
        <dbReference type="Google" id="ProtNLM"/>
    </source>
</evidence>
<feature type="region of interest" description="Disordered" evidence="3">
    <location>
        <begin position="129"/>
        <end position="168"/>
    </location>
</feature>
<comment type="caution">
    <text evidence="4">The sequence shown here is derived from an EMBL/GenBank/DDBJ whole genome shotgun (WGS) entry which is preliminary data.</text>
</comment>
<dbReference type="Proteomes" id="UP000198323">
    <property type="component" value="Unassembled WGS sequence"/>
</dbReference>
<feature type="region of interest" description="Disordered" evidence="3">
    <location>
        <begin position="48"/>
        <end position="73"/>
    </location>
</feature>
<dbReference type="PANTHER" id="PTHR13968:SF21">
    <property type="entry name" value="RNA-BINDING RALY-LIKE PROTEIN"/>
    <property type="match status" value="1"/>
</dbReference>
<dbReference type="InterPro" id="IPR051186">
    <property type="entry name" value="RRM_HNRPC/RALY_subfam"/>
</dbReference>
<keyword evidence="5" id="KW-1185">Reference proteome</keyword>
<reference evidence="4 5" key="1">
    <citation type="submission" date="2016-07" db="EMBL/GenBank/DDBJ databases">
        <title>Disparate Historic Effective Population Sizes Predicted by Modern Levels of Genome Diversity for the Scaled Quail (Callipepla squamata) and the Northern Bobwhite (Colinus virginianus): Inferences from First and Second Generation Draft Genome Assemblies for Sympatric New World Quail.</title>
        <authorList>
            <person name="Oldeschulte D.L."/>
            <person name="Halley Y.A."/>
            <person name="Bhattarai E.K."/>
            <person name="Brashear W.A."/>
            <person name="Hill J."/>
            <person name="Metz R.P."/>
            <person name="Johnson C.D."/>
            <person name="Rollins D."/>
            <person name="Peterson M.J."/>
            <person name="Bickhart D.M."/>
            <person name="Decker J.E."/>
            <person name="Seabury C.M."/>
        </authorList>
    </citation>
    <scope>NUCLEOTIDE SEQUENCE [LARGE SCALE GENOMIC DNA]</scope>
    <source>
        <strain evidence="4 5">Texas</strain>
        <tissue evidence="4">Leg muscle</tissue>
    </source>
</reference>
<sequence>GYVFDYDYYRDDFYNRLFDYHGRVPPPPRAVIPLKRPRVAVTTTRRGKGVFSMKGTSRSTSSGTSSSGSKLKSDELQTIKKELTQIKTKIDSLLGRLEKIEKQQKAEAEAQKKQMEDNADLVQEECISENADNSTEDPIEGGPDGDGDGEEMTDGIEEDFDEDGSNELVRNNHAMSVYTVATHNHREPRIWINKRDHSSTVIFCNKYLVPDSSYASIC</sequence>
<evidence type="ECO:0000256" key="3">
    <source>
        <dbReference type="SAM" id="MobiDB-lite"/>
    </source>
</evidence>
<dbReference type="AlphaFoldDB" id="A0A226NNF1"/>
<evidence type="ECO:0000256" key="2">
    <source>
        <dbReference type="SAM" id="Coils"/>
    </source>
</evidence>
<dbReference type="OrthoDB" id="6730379at2759"/>
<proteinExistence type="predicted"/>
<accession>A0A226NNF1</accession>
<evidence type="ECO:0000256" key="1">
    <source>
        <dbReference type="ARBA" id="ARBA00022884"/>
    </source>
</evidence>
<evidence type="ECO:0000313" key="5">
    <source>
        <dbReference type="Proteomes" id="UP000198323"/>
    </source>
</evidence>
<protein>
    <recommendedName>
        <fullName evidence="6">RNA-binding Raly-like</fullName>
    </recommendedName>
</protein>
<dbReference type="GO" id="GO:0005634">
    <property type="term" value="C:nucleus"/>
    <property type="evidence" value="ECO:0007669"/>
    <property type="project" value="TreeGrafter"/>
</dbReference>